<comment type="subcellular location">
    <subcellularLocation>
        <location evidence="1">Nucleus</location>
    </subcellularLocation>
</comment>
<keyword evidence="4" id="KW-0269">Exonuclease</keyword>
<keyword evidence="5" id="KW-0539">Nucleus</keyword>
<evidence type="ECO:0000256" key="4">
    <source>
        <dbReference type="ARBA" id="ARBA00022839"/>
    </source>
</evidence>
<dbReference type="Proteomes" id="UP001591681">
    <property type="component" value="Unassembled WGS sequence"/>
</dbReference>
<feature type="compositionally biased region" description="Basic and acidic residues" evidence="6">
    <location>
        <begin position="49"/>
        <end position="70"/>
    </location>
</feature>
<feature type="domain" description="Exonuclease" evidence="7">
    <location>
        <begin position="153"/>
        <end position="319"/>
    </location>
</feature>
<feature type="region of interest" description="Disordered" evidence="6">
    <location>
        <begin position="321"/>
        <end position="340"/>
    </location>
</feature>
<dbReference type="SUPFAM" id="SSF53098">
    <property type="entry name" value="Ribonuclease H-like"/>
    <property type="match status" value="1"/>
</dbReference>
<sequence length="362" mass="40377">MSTSDKSFGGRSMIFTWGLLNEQPRIYRCTATFSVCKKFKRKSRKRKVKEGPDDGSEGREAIDSAKKRELLGTQEDATVDNQYVVGTDEEGVDISTGKLACVEPDTAGHLRPTVENRVFSVGERWEVDSGFVSEVSPTNSGRCSPCGGSCPAKVVAIDCEMVGTGPRGQCSELARCSVLNYDGEVLYNQYILPSQPVTNYRTRWSGIRKEHLKHAVPFKKARRQIAALLKDKVVIGHALHNDFKALQFSHPRHMIRDTSSSRAVKLMCGSQYTSGSSLKTLSWRLLNRHIQVGKAGHCSVEDAQAALDLYKLVEQQWEQQCAEMSSKHSQPDPDPVPVPIPEPPLSHYMSDQYWPDHMDCSQ</sequence>
<organism evidence="8 9">
    <name type="scientific">Coilia grayii</name>
    <name type="common">Gray's grenadier anchovy</name>
    <dbReference type="NCBI Taxonomy" id="363190"/>
    <lineage>
        <taxon>Eukaryota</taxon>
        <taxon>Metazoa</taxon>
        <taxon>Chordata</taxon>
        <taxon>Craniata</taxon>
        <taxon>Vertebrata</taxon>
        <taxon>Euteleostomi</taxon>
        <taxon>Actinopterygii</taxon>
        <taxon>Neopterygii</taxon>
        <taxon>Teleostei</taxon>
        <taxon>Clupei</taxon>
        <taxon>Clupeiformes</taxon>
        <taxon>Clupeoidei</taxon>
        <taxon>Engraulidae</taxon>
        <taxon>Coilinae</taxon>
        <taxon>Coilia</taxon>
    </lineage>
</organism>
<evidence type="ECO:0000256" key="1">
    <source>
        <dbReference type="ARBA" id="ARBA00004123"/>
    </source>
</evidence>
<evidence type="ECO:0000259" key="7">
    <source>
        <dbReference type="SMART" id="SM00479"/>
    </source>
</evidence>
<protein>
    <recommendedName>
        <fullName evidence="7">Exonuclease domain-containing protein</fullName>
    </recommendedName>
</protein>
<feature type="region of interest" description="Disordered" evidence="6">
    <location>
        <begin position="46"/>
        <end position="71"/>
    </location>
</feature>
<dbReference type="PANTHER" id="PTHR12801:SF57">
    <property type="entry name" value="APOPTOSIS-ENHANCING NUCLEASE"/>
    <property type="match status" value="1"/>
</dbReference>
<keyword evidence="3" id="KW-0378">Hydrolase</keyword>
<dbReference type="GO" id="GO:0004527">
    <property type="term" value="F:exonuclease activity"/>
    <property type="evidence" value="ECO:0007669"/>
    <property type="project" value="UniProtKB-KW"/>
</dbReference>
<dbReference type="PANTHER" id="PTHR12801">
    <property type="entry name" value="RNA EXONUCLEASE REXO1 / RECO3 FAMILY MEMBER-RELATED"/>
    <property type="match status" value="1"/>
</dbReference>
<dbReference type="InterPro" id="IPR012337">
    <property type="entry name" value="RNaseH-like_sf"/>
</dbReference>
<dbReference type="InterPro" id="IPR013520">
    <property type="entry name" value="Ribonucl_H"/>
</dbReference>
<dbReference type="InterPro" id="IPR036397">
    <property type="entry name" value="RNaseH_sf"/>
</dbReference>
<dbReference type="Gene3D" id="3.30.420.10">
    <property type="entry name" value="Ribonuclease H-like superfamily/Ribonuclease H"/>
    <property type="match status" value="1"/>
</dbReference>
<dbReference type="Pfam" id="PF00929">
    <property type="entry name" value="RNase_T"/>
    <property type="match status" value="1"/>
</dbReference>
<accession>A0ABD1K370</accession>
<name>A0ABD1K370_9TELE</name>
<keyword evidence="2" id="KW-0540">Nuclease</keyword>
<dbReference type="GO" id="GO:0005730">
    <property type="term" value="C:nucleolus"/>
    <property type="evidence" value="ECO:0007669"/>
    <property type="project" value="UniProtKB-ARBA"/>
</dbReference>
<dbReference type="EMBL" id="JBHFQA010000009">
    <property type="protein sequence ID" value="KAL2093567.1"/>
    <property type="molecule type" value="Genomic_DNA"/>
</dbReference>
<evidence type="ECO:0000313" key="8">
    <source>
        <dbReference type="EMBL" id="KAL2093567.1"/>
    </source>
</evidence>
<dbReference type="SMART" id="SM00479">
    <property type="entry name" value="EXOIII"/>
    <property type="match status" value="1"/>
</dbReference>
<dbReference type="InterPro" id="IPR047021">
    <property type="entry name" value="REXO1/3/4-like"/>
</dbReference>
<comment type="caution">
    <text evidence="8">The sequence shown here is derived from an EMBL/GenBank/DDBJ whole genome shotgun (WGS) entry which is preliminary data.</text>
</comment>
<reference evidence="8 9" key="1">
    <citation type="submission" date="2024-09" db="EMBL/GenBank/DDBJ databases">
        <title>A chromosome-level genome assembly of Gray's grenadier anchovy, Coilia grayii.</title>
        <authorList>
            <person name="Fu Z."/>
        </authorList>
    </citation>
    <scope>NUCLEOTIDE SEQUENCE [LARGE SCALE GENOMIC DNA]</scope>
    <source>
        <strain evidence="8">G4</strain>
        <tissue evidence="8">Muscle</tissue>
    </source>
</reference>
<evidence type="ECO:0000256" key="2">
    <source>
        <dbReference type="ARBA" id="ARBA00022722"/>
    </source>
</evidence>
<evidence type="ECO:0000313" key="9">
    <source>
        <dbReference type="Proteomes" id="UP001591681"/>
    </source>
</evidence>
<evidence type="ECO:0000256" key="6">
    <source>
        <dbReference type="SAM" id="MobiDB-lite"/>
    </source>
</evidence>
<dbReference type="AlphaFoldDB" id="A0ABD1K370"/>
<dbReference type="FunFam" id="3.30.420.10:FF:000007">
    <property type="entry name" value="Interferon-stimulated exonuclease gene 20"/>
    <property type="match status" value="1"/>
</dbReference>
<proteinExistence type="predicted"/>
<gene>
    <name evidence="8" type="ORF">ACEWY4_010879</name>
</gene>
<evidence type="ECO:0000256" key="3">
    <source>
        <dbReference type="ARBA" id="ARBA00022801"/>
    </source>
</evidence>
<keyword evidence="9" id="KW-1185">Reference proteome</keyword>
<evidence type="ECO:0000256" key="5">
    <source>
        <dbReference type="ARBA" id="ARBA00023242"/>
    </source>
</evidence>